<dbReference type="InterPro" id="IPR011992">
    <property type="entry name" value="EF-hand-dom_pair"/>
</dbReference>
<accession>A0A3P6R528</accession>
<sequence length="76" mass="8479">MAYQILSYIDVDRDGKLSQDEIYNFANVYNKLSKEEIAKVIGTLDANNDGFLTVGEIERIPGKMSQLANIQTPPTV</sequence>
<dbReference type="Proteomes" id="UP000271889">
    <property type="component" value="Unassembled WGS sequence"/>
</dbReference>
<organism evidence="3 4">
    <name type="scientific">Cylicostephanus goldi</name>
    <name type="common">Nematode worm</name>
    <dbReference type="NCBI Taxonomy" id="71465"/>
    <lineage>
        <taxon>Eukaryota</taxon>
        <taxon>Metazoa</taxon>
        <taxon>Ecdysozoa</taxon>
        <taxon>Nematoda</taxon>
        <taxon>Chromadorea</taxon>
        <taxon>Rhabditida</taxon>
        <taxon>Rhabditina</taxon>
        <taxon>Rhabditomorpha</taxon>
        <taxon>Strongyloidea</taxon>
        <taxon>Strongylidae</taxon>
        <taxon>Cylicostephanus</taxon>
    </lineage>
</organism>
<dbReference type="Pfam" id="PF13499">
    <property type="entry name" value="EF-hand_7"/>
    <property type="match status" value="1"/>
</dbReference>
<dbReference type="OrthoDB" id="26525at2759"/>
<evidence type="ECO:0000259" key="2">
    <source>
        <dbReference type="PROSITE" id="PS50222"/>
    </source>
</evidence>
<evidence type="ECO:0000313" key="3">
    <source>
        <dbReference type="EMBL" id="VDK57706.1"/>
    </source>
</evidence>
<gene>
    <name evidence="3" type="ORF">CGOC_LOCUS4082</name>
</gene>
<dbReference type="PROSITE" id="PS00018">
    <property type="entry name" value="EF_HAND_1"/>
    <property type="match status" value="1"/>
</dbReference>
<dbReference type="PROSITE" id="PS50222">
    <property type="entry name" value="EF_HAND_2"/>
    <property type="match status" value="1"/>
</dbReference>
<dbReference type="EMBL" id="UYRV01010827">
    <property type="protein sequence ID" value="VDK57706.1"/>
    <property type="molecule type" value="Genomic_DNA"/>
</dbReference>
<protein>
    <recommendedName>
        <fullName evidence="2">EF-hand domain-containing protein</fullName>
    </recommendedName>
</protein>
<dbReference type="InterPro" id="IPR002048">
    <property type="entry name" value="EF_hand_dom"/>
</dbReference>
<keyword evidence="1" id="KW-0106">Calcium</keyword>
<reference evidence="3 4" key="1">
    <citation type="submission" date="2018-11" db="EMBL/GenBank/DDBJ databases">
        <authorList>
            <consortium name="Pathogen Informatics"/>
        </authorList>
    </citation>
    <scope>NUCLEOTIDE SEQUENCE [LARGE SCALE GENOMIC DNA]</scope>
</reference>
<dbReference type="SUPFAM" id="SSF47473">
    <property type="entry name" value="EF-hand"/>
    <property type="match status" value="1"/>
</dbReference>
<dbReference type="Gene3D" id="1.10.238.10">
    <property type="entry name" value="EF-hand"/>
    <property type="match status" value="1"/>
</dbReference>
<name>A0A3P6R528_CYLGO</name>
<dbReference type="AlphaFoldDB" id="A0A3P6R528"/>
<feature type="domain" description="EF-hand" evidence="2">
    <location>
        <begin position="32"/>
        <end position="67"/>
    </location>
</feature>
<evidence type="ECO:0000313" key="4">
    <source>
        <dbReference type="Proteomes" id="UP000271889"/>
    </source>
</evidence>
<proteinExistence type="predicted"/>
<evidence type="ECO:0000256" key="1">
    <source>
        <dbReference type="ARBA" id="ARBA00022837"/>
    </source>
</evidence>
<dbReference type="InterPro" id="IPR018247">
    <property type="entry name" value="EF_Hand_1_Ca_BS"/>
</dbReference>
<keyword evidence="4" id="KW-1185">Reference proteome</keyword>
<dbReference type="GO" id="GO:0005509">
    <property type="term" value="F:calcium ion binding"/>
    <property type="evidence" value="ECO:0007669"/>
    <property type="project" value="InterPro"/>
</dbReference>